<feature type="compositionally biased region" description="Basic and acidic residues" evidence="1">
    <location>
        <begin position="104"/>
        <end position="114"/>
    </location>
</feature>
<organism evidence="2 3">
    <name type="scientific">Deinandra increscens subsp. villosa</name>
    <dbReference type="NCBI Taxonomy" id="3103831"/>
    <lineage>
        <taxon>Eukaryota</taxon>
        <taxon>Viridiplantae</taxon>
        <taxon>Streptophyta</taxon>
        <taxon>Embryophyta</taxon>
        <taxon>Tracheophyta</taxon>
        <taxon>Spermatophyta</taxon>
        <taxon>Magnoliopsida</taxon>
        <taxon>eudicotyledons</taxon>
        <taxon>Gunneridae</taxon>
        <taxon>Pentapetalae</taxon>
        <taxon>asterids</taxon>
        <taxon>campanulids</taxon>
        <taxon>Asterales</taxon>
        <taxon>Asteraceae</taxon>
        <taxon>Asteroideae</taxon>
        <taxon>Heliantheae alliance</taxon>
        <taxon>Madieae</taxon>
        <taxon>Madiinae</taxon>
        <taxon>Deinandra</taxon>
    </lineage>
</organism>
<evidence type="ECO:0000313" key="2">
    <source>
        <dbReference type="EMBL" id="KAK9077787.1"/>
    </source>
</evidence>
<name>A0AAP0HAP7_9ASTR</name>
<feature type="region of interest" description="Disordered" evidence="1">
    <location>
        <begin position="94"/>
        <end position="114"/>
    </location>
</feature>
<protein>
    <submittedName>
        <fullName evidence="2">Uncharacterized protein</fullName>
    </submittedName>
</protein>
<accession>A0AAP0HAP7</accession>
<keyword evidence="3" id="KW-1185">Reference proteome</keyword>
<comment type="caution">
    <text evidence="2">The sequence shown here is derived from an EMBL/GenBank/DDBJ whole genome shotgun (WGS) entry which is preliminary data.</text>
</comment>
<feature type="compositionally biased region" description="Polar residues" evidence="1">
    <location>
        <begin position="94"/>
        <end position="103"/>
    </location>
</feature>
<gene>
    <name evidence="2" type="ORF">SSX86_006125</name>
</gene>
<evidence type="ECO:0000256" key="1">
    <source>
        <dbReference type="SAM" id="MobiDB-lite"/>
    </source>
</evidence>
<evidence type="ECO:0000313" key="3">
    <source>
        <dbReference type="Proteomes" id="UP001408789"/>
    </source>
</evidence>
<sequence length="114" mass="12718">MAEIVISSWLQANRYSELSQQLGFCKEIAGGGGRLKAMAICRREPLEDLLYPVNQKIVGGILIIRGKATHEHFAFSLSVMQSLGINLRRGKLAQNQEKTSNMTEKADKNVENEK</sequence>
<dbReference type="Proteomes" id="UP001408789">
    <property type="component" value="Unassembled WGS sequence"/>
</dbReference>
<dbReference type="EMBL" id="JBCNJP010000007">
    <property type="protein sequence ID" value="KAK9077787.1"/>
    <property type="molecule type" value="Genomic_DNA"/>
</dbReference>
<reference evidence="2 3" key="1">
    <citation type="submission" date="2024-04" db="EMBL/GenBank/DDBJ databases">
        <title>The reference genome of an endangered Asteraceae, Deinandra increscens subsp. villosa, native to the Central Coast of California.</title>
        <authorList>
            <person name="Guilliams M."/>
            <person name="Hasenstab-Lehman K."/>
            <person name="Meyer R."/>
            <person name="Mcevoy S."/>
        </authorList>
    </citation>
    <scope>NUCLEOTIDE SEQUENCE [LARGE SCALE GENOMIC DNA]</scope>
    <source>
        <tissue evidence="2">Leaf</tissue>
    </source>
</reference>
<proteinExistence type="predicted"/>
<dbReference type="AlphaFoldDB" id="A0AAP0HAP7"/>